<comment type="function">
    <text evidence="9">Single strand-specific metallo-endoribonuclease involved in late-stage 70S ribosome quality control and in maturation of the 3' terminus of the 16S rRNA.</text>
</comment>
<keyword evidence="6 9" id="KW-0255">Endonuclease</keyword>
<evidence type="ECO:0000256" key="7">
    <source>
        <dbReference type="ARBA" id="ARBA00022801"/>
    </source>
</evidence>
<dbReference type="InterPro" id="IPR023091">
    <property type="entry name" value="MetalPrtase_cat_dom_sf_prd"/>
</dbReference>
<dbReference type="HAMAP" id="MF_00009">
    <property type="entry name" value="Endoribonucl_YbeY"/>
    <property type="match status" value="1"/>
</dbReference>
<dbReference type="PANTHER" id="PTHR46986:SF1">
    <property type="entry name" value="ENDORIBONUCLEASE YBEY, CHLOROPLASTIC"/>
    <property type="match status" value="1"/>
</dbReference>
<feature type="binding site" evidence="9">
    <location>
        <position position="131"/>
    </location>
    <ligand>
        <name>Zn(2+)</name>
        <dbReference type="ChEBI" id="CHEBI:29105"/>
        <note>catalytic</note>
    </ligand>
</feature>
<evidence type="ECO:0000256" key="9">
    <source>
        <dbReference type="HAMAP-Rule" id="MF_00009"/>
    </source>
</evidence>
<dbReference type="EMBL" id="BMDC01000001">
    <property type="protein sequence ID" value="GGH57607.1"/>
    <property type="molecule type" value="Genomic_DNA"/>
</dbReference>
<dbReference type="Gene3D" id="3.40.390.30">
    <property type="entry name" value="Metalloproteases ('zincins'), catalytic domain"/>
    <property type="match status" value="1"/>
</dbReference>
<dbReference type="SUPFAM" id="SSF55486">
    <property type="entry name" value="Metalloproteases ('zincins'), catalytic domain"/>
    <property type="match status" value="1"/>
</dbReference>
<dbReference type="InterPro" id="IPR002036">
    <property type="entry name" value="YbeY"/>
</dbReference>
<dbReference type="GO" id="GO:0006364">
    <property type="term" value="P:rRNA processing"/>
    <property type="evidence" value="ECO:0007669"/>
    <property type="project" value="UniProtKB-UniRule"/>
</dbReference>
<accession>A0A917MQ94</accession>
<name>A0A917MQ94_9MICC</name>
<dbReference type="RefSeq" id="WP_188358566.1">
    <property type="nucleotide sequence ID" value="NZ_BMDC01000001.1"/>
</dbReference>
<evidence type="ECO:0000313" key="10">
    <source>
        <dbReference type="EMBL" id="GGH57607.1"/>
    </source>
</evidence>
<comment type="caution">
    <text evidence="10">The sequence shown here is derived from an EMBL/GenBank/DDBJ whole genome shotgun (WGS) entry which is preliminary data.</text>
</comment>
<dbReference type="EC" id="3.1.-.-" evidence="9"/>
<keyword evidence="11" id="KW-1185">Reference proteome</keyword>
<protein>
    <recommendedName>
        <fullName evidence="9">Endoribonuclease YbeY</fullName>
        <ecNumber evidence="9">3.1.-.-</ecNumber>
    </recommendedName>
</protein>
<keyword evidence="3 9" id="KW-0698">rRNA processing</keyword>
<evidence type="ECO:0000313" key="11">
    <source>
        <dbReference type="Proteomes" id="UP000600171"/>
    </source>
</evidence>
<keyword evidence="2 9" id="KW-0690">Ribosome biogenesis</keyword>
<comment type="subcellular location">
    <subcellularLocation>
        <location evidence="9">Cytoplasm</location>
    </subcellularLocation>
</comment>
<proteinExistence type="inferred from homology"/>
<evidence type="ECO:0000256" key="6">
    <source>
        <dbReference type="ARBA" id="ARBA00022759"/>
    </source>
</evidence>
<feature type="binding site" evidence="9">
    <location>
        <position position="127"/>
    </location>
    <ligand>
        <name>Zn(2+)</name>
        <dbReference type="ChEBI" id="CHEBI:29105"/>
        <note>catalytic</note>
    </ligand>
</feature>
<keyword evidence="8 9" id="KW-0862">Zinc</keyword>
<organism evidence="10 11">
    <name type="scientific">Rothia aerolata</name>
    <dbReference type="NCBI Taxonomy" id="1812262"/>
    <lineage>
        <taxon>Bacteria</taxon>
        <taxon>Bacillati</taxon>
        <taxon>Actinomycetota</taxon>
        <taxon>Actinomycetes</taxon>
        <taxon>Micrococcales</taxon>
        <taxon>Micrococcaceae</taxon>
        <taxon>Rothia</taxon>
    </lineage>
</organism>
<evidence type="ECO:0000256" key="8">
    <source>
        <dbReference type="ARBA" id="ARBA00022833"/>
    </source>
</evidence>
<dbReference type="Proteomes" id="UP000600171">
    <property type="component" value="Unassembled WGS sequence"/>
</dbReference>
<reference evidence="10 11" key="1">
    <citation type="journal article" date="2014" name="Int. J. Syst. Evol. Microbiol.">
        <title>Complete genome sequence of Corynebacterium casei LMG S-19264T (=DSM 44701T), isolated from a smear-ripened cheese.</title>
        <authorList>
            <consortium name="US DOE Joint Genome Institute (JGI-PGF)"/>
            <person name="Walter F."/>
            <person name="Albersmeier A."/>
            <person name="Kalinowski J."/>
            <person name="Ruckert C."/>
        </authorList>
    </citation>
    <scope>NUCLEOTIDE SEQUENCE [LARGE SCALE GENOMIC DNA]</scope>
    <source>
        <strain evidence="10 11">CCM 8669</strain>
    </source>
</reference>
<evidence type="ECO:0000256" key="5">
    <source>
        <dbReference type="ARBA" id="ARBA00022723"/>
    </source>
</evidence>
<dbReference type="NCBIfam" id="TIGR00043">
    <property type="entry name" value="rRNA maturation RNase YbeY"/>
    <property type="match status" value="1"/>
</dbReference>
<comment type="similarity">
    <text evidence="1 9">Belongs to the endoribonuclease YbeY family.</text>
</comment>
<gene>
    <name evidence="9 10" type="primary">ybeY</name>
    <name evidence="10" type="ORF">GCM10007359_02920</name>
</gene>
<evidence type="ECO:0000256" key="2">
    <source>
        <dbReference type="ARBA" id="ARBA00022517"/>
    </source>
</evidence>
<dbReference type="PANTHER" id="PTHR46986">
    <property type="entry name" value="ENDORIBONUCLEASE YBEY, CHLOROPLASTIC"/>
    <property type="match status" value="1"/>
</dbReference>
<evidence type="ECO:0000256" key="1">
    <source>
        <dbReference type="ARBA" id="ARBA00010875"/>
    </source>
</evidence>
<keyword evidence="4 9" id="KW-0540">Nuclease</keyword>
<dbReference type="Pfam" id="PF02130">
    <property type="entry name" value="YbeY"/>
    <property type="match status" value="1"/>
</dbReference>
<dbReference type="GO" id="GO:0004222">
    <property type="term" value="F:metalloendopeptidase activity"/>
    <property type="evidence" value="ECO:0007669"/>
    <property type="project" value="InterPro"/>
</dbReference>
<dbReference type="GO" id="GO:0005737">
    <property type="term" value="C:cytoplasm"/>
    <property type="evidence" value="ECO:0007669"/>
    <property type="project" value="UniProtKB-SubCell"/>
</dbReference>
<dbReference type="GO" id="GO:0004521">
    <property type="term" value="F:RNA endonuclease activity"/>
    <property type="evidence" value="ECO:0007669"/>
    <property type="project" value="UniProtKB-UniRule"/>
</dbReference>
<evidence type="ECO:0000256" key="3">
    <source>
        <dbReference type="ARBA" id="ARBA00022552"/>
    </source>
</evidence>
<keyword evidence="7 9" id="KW-0378">Hydrolase</keyword>
<dbReference type="GO" id="GO:0008270">
    <property type="term" value="F:zinc ion binding"/>
    <property type="evidence" value="ECO:0007669"/>
    <property type="project" value="UniProtKB-UniRule"/>
</dbReference>
<keyword evidence="9" id="KW-0963">Cytoplasm</keyword>
<dbReference type="AlphaFoldDB" id="A0A917MQ94"/>
<sequence length="168" mass="18746">MAVEFDIEELPDGADQFLRESFAAFDEETLTRLVAFAFDRMKVSQNTELSVALVGEQEMERIHLQWMDLPGPTDVMSFPMDELTPGTEEQPAEGVLGDIILCPTVAARQGREAGHSTLDEMCLLTVHGILHCLGYDHATAEEEAEMFGIQRSILEDFLGRPAPVETRY</sequence>
<feature type="binding site" evidence="9">
    <location>
        <position position="137"/>
    </location>
    <ligand>
        <name>Zn(2+)</name>
        <dbReference type="ChEBI" id="CHEBI:29105"/>
        <note>catalytic</note>
    </ligand>
</feature>
<evidence type="ECO:0000256" key="4">
    <source>
        <dbReference type="ARBA" id="ARBA00022722"/>
    </source>
</evidence>
<keyword evidence="5 9" id="KW-0479">Metal-binding</keyword>
<comment type="cofactor">
    <cofactor evidence="9">
        <name>Zn(2+)</name>
        <dbReference type="ChEBI" id="CHEBI:29105"/>
    </cofactor>
    <text evidence="9">Binds 1 zinc ion.</text>
</comment>